<protein>
    <submittedName>
        <fullName evidence="1">Uncharacterized protein</fullName>
    </submittedName>
</protein>
<accession>A0A5E4PSS8</accession>
<evidence type="ECO:0000313" key="1">
    <source>
        <dbReference type="EMBL" id="VVC89020.1"/>
    </source>
</evidence>
<keyword evidence="2" id="KW-1185">Reference proteome</keyword>
<evidence type="ECO:0000313" key="2">
    <source>
        <dbReference type="Proteomes" id="UP000324832"/>
    </source>
</evidence>
<gene>
    <name evidence="1" type="ORF">LSINAPIS_LOCUS2251</name>
</gene>
<reference evidence="1 2" key="1">
    <citation type="submission" date="2017-07" db="EMBL/GenBank/DDBJ databases">
        <authorList>
            <person name="Talla V."/>
            <person name="Backstrom N."/>
        </authorList>
    </citation>
    <scope>NUCLEOTIDE SEQUENCE [LARGE SCALE GENOMIC DNA]</scope>
</reference>
<proteinExistence type="predicted"/>
<organism evidence="1 2">
    <name type="scientific">Leptidea sinapis</name>
    <dbReference type="NCBI Taxonomy" id="189913"/>
    <lineage>
        <taxon>Eukaryota</taxon>
        <taxon>Metazoa</taxon>
        <taxon>Ecdysozoa</taxon>
        <taxon>Arthropoda</taxon>
        <taxon>Hexapoda</taxon>
        <taxon>Insecta</taxon>
        <taxon>Pterygota</taxon>
        <taxon>Neoptera</taxon>
        <taxon>Endopterygota</taxon>
        <taxon>Lepidoptera</taxon>
        <taxon>Glossata</taxon>
        <taxon>Ditrysia</taxon>
        <taxon>Papilionoidea</taxon>
        <taxon>Pieridae</taxon>
        <taxon>Dismorphiinae</taxon>
        <taxon>Leptidea</taxon>
    </lineage>
</organism>
<dbReference type="Proteomes" id="UP000324832">
    <property type="component" value="Unassembled WGS sequence"/>
</dbReference>
<name>A0A5E4PSS8_9NEOP</name>
<dbReference type="EMBL" id="FZQP02000448">
    <property type="protein sequence ID" value="VVC89020.1"/>
    <property type="molecule type" value="Genomic_DNA"/>
</dbReference>
<sequence length="68" mass="7740">MANNRAAKSGFAAEAQRKINSKYSEELAEECLDWIRVITGEPDNTSGDMDNFYEARQHSSAWNNQEDK</sequence>
<dbReference type="AlphaFoldDB" id="A0A5E4PSS8"/>